<gene>
    <name evidence="2" type="ORF">QQM35_02685</name>
</gene>
<dbReference type="Gene3D" id="1.10.287.1260">
    <property type="match status" value="1"/>
</dbReference>
<dbReference type="InterPro" id="IPR025962">
    <property type="entry name" value="SdpI/YhfL"/>
</dbReference>
<proteinExistence type="predicted"/>
<keyword evidence="1" id="KW-0472">Membrane</keyword>
<reference evidence="2 3" key="1">
    <citation type="journal article" date="2024" name="Pathogens">
        <title>Staphylococcus hsinchuensis sp. nov., Isolated from Soymilk.</title>
        <authorList>
            <person name="Wang Y.T."/>
            <person name="Lin Y.C."/>
            <person name="Hsieh Y.H."/>
            <person name="Lin Y.T."/>
            <person name="Hamada M."/>
            <person name="Chen C.C."/>
            <person name="Liou J.S."/>
            <person name="Lee A.Y."/>
            <person name="Zhang W.L."/>
            <person name="Chen Y.T."/>
            <person name="Huang C.H."/>
        </authorList>
    </citation>
    <scope>NUCLEOTIDE SEQUENCE [LARGE SCALE GENOMIC DNA]</scope>
    <source>
        <strain evidence="2 3">H164</strain>
    </source>
</reference>
<feature type="transmembrane region" description="Helical" evidence="1">
    <location>
        <begin position="88"/>
        <end position="112"/>
    </location>
</feature>
<evidence type="ECO:0000313" key="3">
    <source>
        <dbReference type="Proteomes" id="UP001436297"/>
    </source>
</evidence>
<feature type="transmembrane region" description="Helical" evidence="1">
    <location>
        <begin position="50"/>
        <end position="67"/>
    </location>
</feature>
<keyword evidence="1" id="KW-0812">Transmembrane</keyword>
<feature type="transmembrane region" description="Helical" evidence="1">
    <location>
        <begin position="12"/>
        <end position="30"/>
    </location>
</feature>
<dbReference type="PIRSF" id="PIRSF038959">
    <property type="entry name" value="SdpI"/>
    <property type="match status" value="1"/>
</dbReference>
<sequence length="215" mass="24788">MKTLLKETKFTWSIIVLHILTWLCTLPFLRKEIPMQYSSNGDVNWSTHKVLAALFMIGLAIVIYFISNIKLLKDHKQRAYSHTYRLNSLLNSIIQLFVYIISLMMILKAFGYNISPQFVTPIIVGILLIVVGNYLPKVPKNNTVGISNKWTRSSEMIWKKTHRFTSRVYLICGVILILLSIFHLINTTATIILIIILVLIPALYSFIKYRSIAEN</sequence>
<feature type="transmembrane region" description="Helical" evidence="1">
    <location>
        <begin position="118"/>
        <end position="135"/>
    </location>
</feature>
<dbReference type="PANTHER" id="PTHR37810:SF5">
    <property type="entry name" value="IMMUNITY PROTEIN SDPI"/>
    <property type="match status" value="1"/>
</dbReference>
<feature type="transmembrane region" description="Helical" evidence="1">
    <location>
        <begin position="168"/>
        <end position="185"/>
    </location>
</feature>
<dbReference type="Pfam" id="PF13630">
    <property type="entry name" value="SdpI"/>
    <property type="match status" value="1"/>
</dbReference>
<dbReference type="PANTHER" id="PTHR37810">
    <property type="entry name" value="IMMUNITY PROTEIN SDPI"/>
    <property type="match status" value="1"/>
</dbReference>
<dbReference type="EMBL" id="CP128355">
    <property type="protein sequence ID" value="XAF71044.1"/>
    <property type="molecule type" value="Genomic_DNA"/>
</dbReference>
<protein>
    <submittedName>
        <fullName evidence="2">SdpI family protein</fullName>
    </submittedName>
</protein>
<keyword evidence="1" id="KW-1133">Transmembrane helix</keyword>
<name>A0ABZ3EDZ4_9STAP</name>
<evidence type="ECO:0000256" key="1">
    <source>
        <dbReference type="SAM" id="Phobius"/>
    </source>
</evidence>
<dbReference type="Proteomes" id="UP001436297">
    <property type="component" value="Chromosome"/>
</dbReference>
<dbReference type="InterPro" id="IPR026272">
    <property type="entry name" value="SdpI"/>
</dbReference>
<feature type="transmembrane region" description="Helical" evidence="1">
    <location>
        <begin position="191"/>
        <end position="207"/>
    </location>
</feature>
<dbReference type="RefSeq" id="WP_251521888.1">
    <property type="nucleotide sequence ID" value="NZ_CP128355.1"/>
</dbReference>
<keyword evidence="3" id="KW-1185">Reference proteome</keyword>
<evidence type="ECO:0000313" key="2">
    <source>
        <dbReference type="EMBL" id="XAF71044.1"/>
    </source>
</evidence>
<accession>A0ABZ3EDZ4</accession>
<organism evidence="2 3">
    <name type="scientific">Staphylococcus hsinchuensis</name>
    <dbReference type="NCBI Taxonomy" id="3051183"/>
    <lineage>
        <taxon>Bacteria</taxon>
        <taxon>Bacillati</taxon>
        <taxon>Bacillota</taxon>
        <taxon>Bacilli</taxon>
        <taxon>Bacillales</taxon>
        <taxon>Staphylococcaceae</taxon>
        <taxon>Staphylococcus</taxon>
    </lineage>
</organism>